<feature type="signal peptide" evidence="1">
    <location>
        <begin position="1"/>
        <end position="45"/>
    </location>
</feature>
<dbReference type="AlphaFoldDB" id="A0A5E4XR62"/>
<feature type="chain" id="PRO_5023119089" evidence="1">
    <location>
        <begin position="46"/>
        <end position="339"/>
    </location>
</feature>
<protein>
    <submittedName>
        <fullName evidence="2">Protein involved in meta-pathway of phenol degradation</fullName>
    </submittedName>
</protein>
<sequence length="339" mass="36112">MHEDFLVMPQRLFRRISPKAASLRRPAFALGAAVSMLGAATHAHATEGALGRPITGTAVQPSIGIVSPQPIWIANLSQIYFDGSIGGNRQVPVAGKTSLGLDGQIALTLATLMKTWDTGTGAWNFASSFTLPYMWTSVTASLGVGGRNAAASQRASNLFDISFAPIIAGYHFSQTDHIALSLNVWAPTGRYDSNALANTGLNNWTFIPQVAYTKLVPSYGLEFDVVAGVQFYTRNNATGYQNAPLFTLDVMGMKKFSNGLGVGLVVGTTQQLGNDTGSTADRLGGFRGQDVALGPIVTYDTKIDGKLPLSFSARWVPTVSSTNRFKSTQTFMATGTLIF</sequence>
<evidence type="ECO:0000256" key="1">
    <source>
        <dbReference type="SAM" id="SignalP"/>
    </source>
</evidence>
<organism evidence="2 3">
    <name type="scientific">Pandoraea horticolens</name>
    <dbReference type="NCBI Taxonomy" id="2508298"/>
    <lineage>
        <taxon>Bacteria</taxon>
        <taxon>Pseudomonadati</taxon>
        <taxon>Pseudomonadota</taxon>
        <taxon>Betaproteobacteria</taxon>
        <taxon>Burkholderiales</taxon>
        <taxon>Burkholderiaceae</taxon>
        <taxon>Pandoraea</taxon>
    </lineage>
</organism>
<keyword evidence="1" id="KW-0732">Signal</keyword>
<keyword evidence="3" id="KW-1185">Reference proteome</keyword>
<dbReference type="InterPro" id="IPR025737">
    <property type="entry name" value="FApF"/>
</dbReference>
<dbReference type="EMBL" id="CABPSM010000013">
    <property type="protein sequence ID" value="VVE38542.1"/>
    <property type="molecule type" value="Genomic_DNA"/>
</dbReference>
<evidence type="ECO:0000313" key="3">
    <source>
        <dbReference type="Proteomes" id="UP000343317"/>
    </source>
</evidence>
<evidence type="ECO:0000313" key="2">
    <source>
        <dbReference type="EMBL" id="VVE38542.1"/>
    </source>
</evidence>
<proteinExistence type="predicted"/>
<name>A0A5E4XR62_9BURK</name>
<reference evidence="2 3" key="1">
    <citation type="submission" date="2019-08" db="EMBL/GenBank/DDBJ databases">
        <authorList>
            <person name="Peeters C."/>
        </authorList>
    </citation>
    <scope>NUCLEOTIDE SEQUENCE [LARGE SCALE GENOMIC DNA]</scope>
    <source>
        <strain evidence="2 3">LMG 31112</strain>
    </source>
</reference>
<dbReference type="Pfam" id="PF13557">
    <property type="entry name" value="Phenol_MetA_deg"/>
    <property type="match status" value="1"/>
</dbReference>
<dbReference type="Proteomes" id="UP000343317">
    <property type="component" value="Unassembled WGS sequence"/>
</dbReference>
<accession>A0A5E4XR62</accession>
<gene>
    <name evidence="2" type="ORF">PHO31112_04021</name>
</gene>